<organism evidence="1 2">
    <name type="scientific">Thalassobacter stenotrophicus</name>
    <dbReference type="NCBI Taxonomy" id="266809"/>
    <lineage>
        <taxon>Bacteria</taxon>
        <taxon>Pseudomonadati</taxon>
        <taxon>Pseudomonadota</taxon>
        <taxon>Alphaproteobacteria</taxon>
        <taxon>Rhodobacterales</taxon>
        <taxon>Roseobacteraceae</taxon>
        <taxon>Thalassobacter</taxon>
    </lineage>
</organism>
<dbReference type="Proteomes" id="UP000051298">
    <property type="component" value="Unassembled WGS sequence"/>
</dbReference>
<dbReference type="AlphaFoldDB" id="A0A0P1EV61"/>
<gene>
    <name evidence="1" type="ORF">THS5294_00123</name>
</gene>
<name>A0A0P1EV61_9RHOB</name>
<protein>
    <submittedName>
        <fullName evidence="1">Uncharacterized protein</fullName>
    </submittedName>
</protein>
<dbReference type="EMBL" id="CYRX01000006">
    <property type="protein sequence ID" value="CUH58843.1"/>
    <property type="molecule type" value="Genomic_DNA"/>
</dbReference>
<reference evidence="1 2" key="1">
    <citation type="submission" date="2015-09" db="EMBL/GenBank/DDBJ databases">
        <authorList>
            <consortium name="Swine Surveillance"/>
        </authorList>
    </citation>
    <scope>NUCLEOTIDE SEQUENCE [LARGE SCALE GENOMIC DNA]</scope>
    <source>
        <strain evidence="1 2">CECT 5294</strain>
    </source>
</reference>
<proteinExistence type="predicted"/>
<evidence type="ECO:0000313" key="2">
    <source>
        <dbReference type="Proteomes" id="UP000051298"/>
    </source>
</evidence>
<accession>A0A0P1EV61</accession>
<evidence type="ECO:0000313" key="1">
    <source>
        <dbReference type="EMBL" id="CUH58843.1"/>
    </source>
</evidence>
<sequence>MSGMRTLTEYYTFGIQGLLVAYFSGSGAT</sequence>